<evidence type="ECO:0000313" key="7">
    <source>
        <dbReference type="Proteomes" id="UP001054252"/>
    </source>
</evidence>
<dbReference type="InterPro" id="IPR048419">
    <property type="entry name" value="Topless_Znf"/>
</dbReference>
<dbReference type="Gene3D" id="2.130.10.10">
    <property type="entry name" value="YVTN repeat-like/Quinoprotein amine dehydrogenase"/>
    <property type="match status" value="4"/>
</dbReference>
<dbReference type="InterPro" id="IPR006595">
    <property type="entry name" value="CTLH_C"/>
</dbReference>
<dbReference type="PANTHER" id="PTHR44083:SF46">
    <property type="entry name" value="CTLH DOMAIN-CONTAINING PROTEIN"/>
    <property type="match status" value="1"/>
</dbReference>
<feature type="region of interest" description="Disordered" evidence="4">
    <location>
        <begin position="1052"/>
        <end position="1085"/>
    </location>
</feature>
<evidence type="ECO:0000256" key="2">
    <source>
        <dbReference type="ARBA" id="ARBA00022737"/>
    </source>
</evidence>
<dbReference type="PROSITE" id="PS50896">
    <property type="entry name" value="LISH"/>
    <property type="match status" value="1"/>
</dbReference>
<dbReference type="GO" id="GO:0006355">
    <property type="term" value="P:regulation of DNA-templated transcription"/>
    <property type="evidence" value="ECO:0007669"/>
    <property type="project" value="InterPro"/>
</dbReference>
<feature type="compositionally biased region" description="Low complexity" evidence="4">
    <location>
        <begin position="294"/>
        <end position="307"/>
    </location>
</feature>
<sequence length="1085" mass="119612">MASGLGKDLIYVILQFLNEEKYRETARMLEKESGVFFNMKHFEELVMGGKWDEAEKYLSGFTKMEDNRHSMKIFFEIRKQKYLEALDRQDKGTAVDFLQTDLKVFSALNEVLYKELAQLVVLNNIRENPQLTNYGDSRTARAIMLVEIKKLIEANPLFSIDKLVFPEMKSKRLHMLINHSLNWQHSLCANPLPNPEMKTILVDHHCRSPNDQYGTQLNLSNQHHGFQSRAEGLTPMFASGIFQPMAAPVQTPLSSWMAATPSSSSHPVSGAGIVLSGLTNTSMAAVSRGAGDFASTSRARPSAAADRTMMPGPSHSQNAGLTLNTSDDLPKIVARTLNVGSFPTSMDFHPIQQTLLLVGTDVGDISLWEVSSREKLASRNFQLRDITSSSMTLKAALIKDPFVSVRRILWSPDGSFFGVAYSKHLVHLYAYFGGNDIRLHLEIDSHTGSVNDIAFSKPNKQLFFISCGADKTIKVWDIATGAQLHKFEGHEAAVHSLCPHNKDNVHFIFSTSVDGKIKAWLYDTAGSRVDYFAPGCSCSTMIYSADGKRLFSCGTSKEGETHLVEWNENEGIVRRTYQGFTKRSLGLVQFDTSKNRYLAAGDDYLVKFWDMENPIPLATTDAEGGLTATPRIRFNKEGSLLAVSANENRIKILATVDGLLLIRTYESRTVSASRGASEIPTKNGDSINLQDVKGKGIAEGNPTKAWKPTEINAPARFRSLKLSAHIKTDKISRLIYNNSGNAILALASNAIHLLWRWSRNDLNTSGKATTKVAPQLMQPASGLVMINDLTDCKQDEAVPCFAVSKNDSYVVSASGGKVSLFNMTTFKTMTSFMPPPPAATSLAFHPQDNNIIAIGLADSTICIYNVRVDGVKNKLSSHSKRITGLAFSQLLNTLVSSGADAQIIVWDSEKWIKQRGCFLFPPGRKCAASETNVQFHHDQKQLLVINEAQLSIYDIRKLECLRQWIVEESSAPISHATFSCDSQFVYCSFLDGTIRIFAAPNLQLQCQINPAAYLPSGISSSVYPLAVAAHPQDPNQFAIGLVDGSVHILEPPETEGKWGVPPPLEISSTSRTPPPAAAPDQMQTD</sequence>
<evidence type="ECO:0000256" key="1">
    <source>
        <dbReference type="ARBA" id="ARBA00022574"/>
    </source>
</evidence>
<accession>A0AAV5HNH2</accession>
<dbReference type="PANTHER" id="PTHR44083">
    <property type="entry name" value="TOPLESS-RELATED PROTEIN 1-RELATED"/>
    <property type="match status" value="1"/>
</dbReference>
<keyword evidence="7" id="KW-1185">Reference proteome</keyword>
<comment type="caution">
    <text evidence="6">The sequence shown here is derived from an EMBL/GenBank/DDBJ whole genome shotgun (WGS) entry which is preliminary data.</text>
</comment>
<evidence type="ECO:0000259" key="5">
    <source>
        <dbReference type="PROSITE" id="PS50897"/>
    </source>
</evidence>
<evidence type="ECO:0000313" key="6">
    <source>
        <dbReference type="EMBL" id="GKU87313.1"/>
    </source>
</evidence>
<feature type="domain" description="CTLH" evidence="5">
    <location>
        <begin position="35"/>
        <end position="93"/>
    </location>
</feature>
<dbReference type="SUPFAM" id="SSF50978">
    <property type="entry name" value="WD40 repeat-like"/>
    <property type="match status" value="2"/>
</dbReference>
<dbReference type="SMART" id="SM00320">
    <property type="entry name" value="WD40"/>
    <property type="match status" value="11"/>
</dbReference>
<dbReference type="InterPro" id="IPR036322">
    <property type="entry name" value="WD40_repeat_dom_sf"/>
</dbReference>
<evidence type="ECO:0000256" key="4">
    <source>
        <dbReference type="SAM" id="MobiDB-lite"/>
    </source>
</evidence>
<dbReference type="InterPro" id="IPR015943">
    <property type="entry name" value="WD40/YVTN_repeat-like_dom_sf"/>
</dbReference>
<dbReference type="PROSITE" id="PS50294">
    <property type="entry name" value="WD_REPEATS_REGION"/>
    <property type="match status" value="2"/>
</dbReference>
<protein>
    <recommendedName>
        <fullName evidence="5">CTLH domain-containing protein</fullName>
    </recommendedName>
</protein>
<dbReference type="InterPro" id="IPR001680">
    <property type="entry name" value="WD40_rpt"/>
</dbReference>
<dbReference type="SMART" id="SM00667">
    <property type="entry name" value="LisH"/>
    <property type="match status" value="1"/>
</dbReference>
<dbReference type="Pfam" id="PF21359">
    <property type="entry name" value="zf_topless"/>
    <property type="match status" value="1"/>
</dbReference>
<dbReference type="InterPro" id="IPR054080">
    <property type="entry name" value="TPR1-like_2nd"/>
</dbReference>
<dbReference type="Pfam" id="PF00400">
    <property type="entry name" value="WD40"/>
    <property type="match status" value="4"/>
</dbReference>
<dbReference type="SMART" id="SM00668">
    <property type="entry name" value="CTLH"/>
    <property type="match status" value="1"/>
</dbReference>
<dbReference type="AlphaFoldDB" id="A0AAV5HNH2"/>
<dbReference type="Pfam" id="PF21889">
    <property type="entry name" value="TPR1-like_2nd"/>
    <property type="match status" value="1"/>
</dbReference>
<keyword evidence="1 3" id="KW-0853">WD repeat</keyword>
<proteinExistence type="predicted"/>
<keyword evidence="2" id="KW-0677">Repeat</keyword>
<dbReference type="EMBL" id="BPVZ01000002">
    <property type="protein sequence ID" value="GKU87313.1"/>
    <property type="molecule type" value="Genomic_DNA"/>
</dbReference>
<feature type="repeat" description="WD" evidence="3">
    <location>
        <begin position="443"/>
        <end position="486"/>
    </location>
</feature>
<name>A0AAV5HNH2_9ROSI</name>
<feature type="region of interest" description="Disordered" evidence="4">
    <location>
        <begin position="292"/>
        <end position="322"/>
    </location>
</feature>
<dbReference type="PROSITE" id="PS50897">
    <property type="entry name" value="CTLH"/>
    <property type="match status" value="1"/>
</dbReference>
<evidence type="ECO:0000256" key="3">
    <source>
        <dbReference type="PROSITE-ProRule" id="PRU00221"/>
    </source>
</evidence>
<dbReference type="Proteomes" id="UP001054252">
    <property type="component" value="Unassembled WGS sequence"/>
</dbReference>
<organism evidence="6 7">
    <name type="scientific">Rubroshorea leprosula</name>
    <dbReference type="NCBI Taxonomy" id="152421"/>
    <lineage>
        <taxon>Eukaryota</taxon>
        <taxon>Viridiplantae</taxon>
        <taxon>Streptophyta</taxon>
        <taxon>Embryophyta</taxon>
        <taxon>Tracheophyta</taxon>
        <taxon>Spermatophyta</taxon>
        <taxon>Magnoliopsida</taxon>
        <taxon>eudicotyledons</taxon>
        <taxon>Gunneridae</taxon>
        <taxon>Pentapetalae</taxon>
        <taxon>rosids</taxon>
        <taxon>malvids</taxon>
        <taxon>Malvales</taxon>
        <taxon>Dipterocarpaceae</taxon>
        <taxon>Rubroshorea</taxon>
    </lineage>
</organism>
<gene>
    <name evidence="6" type="ORF">SLEP1_g1735</name>
</gene>
<dbReference type="InterPro" id="IPR006594">
    <property type="entry name" value="LisH"/>
</dbReference>
<reference evidence="6 7" key="1">
    <citation type="journal article" date="2021" name="Commun. Biol.">
        <title>The genome of Shorea leprosula (Dipterocarpaceae) highlights the ecological relevance of drought in aseasonal tropical rainforests.</title>
        <authorList>
            <person name="Ng K.K.S."/>
            <person name="Kobayashi M.J."/>
            <person name="Fawcett J.A."/>
            <person name="Hatakeyama M."/>
            <person name="Paape T."/>
            <person name="Ng C.H."/>
            <person name="Ang C.C."/>
            <person name="Tnah L.H."/>
            <person name="Lee C.T."/>
            <person name="Nishiyama T."/>
            <person name="Sese J."/>
            <person name="O'Brien M.J."/>
            <person name="Copetti D."/>
            <person name="Mohd Noor M.I."/>
            <person name="Ong R.C."/>
            <person name="Putra M."/>
            <person name="Sireger I.Z."/>
            <person name="Indrioko S."/>
            <person name="Kosugi Y."/>
            <person name="Izuno A."/>
            <person name="Isagi Y."/>
            <person name="Lee S.L."/>
            <person name="Shimizu K.K."/>
        </authorList>
    </citation>
    <scope>NUCLEOTIDE SEQUENCE [LARGE SCALE GENOMIC DNA]</scope>
    <source>
        <strain evidence="6">214</strain>
    </source>
</reference>
<dbReference type="InterPro" id="IPR027728">
    <property type="entry name" value="Topless_fam"/>
</dbReference>
<feature type="repeat" description="WD" evidence="3">
    <location>
        <begin position="875"/>
        <end position="907"/>
    </location>
</feature>
<dbReference type="PROSITE" id="PS50082">
    <property type="entry name" value="WD_REPEATS_2"/>
    <property type="match status" value="2"/>
</dbReference>